<reference evidence="10 11" key="1">
    <citation type="submission" date="2020-03" db="EMBL/GenBank/DDBJ databases">
        <title>Draft genome of Streptomyces sp. ventii, isolated from the Axial Seamount in the Pacific Ocean, and resequencing of the two type strains Streptomyces lonarensis strain NCL 716 and Streptomyces bohaiensis strain 11A07.</title>
        <authorList>
            <person name="Loughran R.M."/>
            <person name="Pfannmuller K.M."/>
            <person name="Wasson B.J."/>
            <person name="Deadmond M.C."/>
            <person name="Paddock B.E."/>
            <person name="Koyack M.J."/>
            <person name="Gallegos D.A."/>
            <person name="Mitchell E.A."/>
            <person name="Ushijima B."/>
            <person name="Saw J.H."/>
            <person name="Mcphail K.L."/>
            <person name="Videau P."/>
        </authorList>
    </citation>
    <scope>NUCLEOTIDE SEQUENCE [LARGE SCALE GENOMIC DNA]</scope>
    <source>
        <strain evidence="10 11">NCL716</strain>
    </source>
</reference>
<evidence type="ECO:0000256" key="7">
    <source>
        <dbReference type="ARBA" id="ARBA00023136"/>
    </source>
</evidence>
<comment type="subcellular location">
    <subcellularLocation>
        <location evidence="1">Cell membrane</location>
        <topology evidence="1">Multi-pass membrane protein</topology>
    </subcellularLocation>
</comment>
<feature type="transmembrane region" description="Helical" evidence="9">
    <location>
        <begin position="257"/>
        <end position="282"/>
    </location>
</feature>
<evidence type="ECO:0000313" key="11">
    <source>
        <dbReference type="Proteomes" id="UP000578686"/>
    </source>
</evidence>
<keyword evidence="6 9" id="KW-1133">Transmembrane helix</keyword>
<feature type="transmembrane region" description="Helical" evidence="9">
    <location>
        <begin position="213"/>
        <end position="233"/>
    </location>
</feature>
<dbReference type="Pfam" id="PF01032">
    <property type="entry name" value="FecCD"/>
    <property type="match status" value="1"/>
</dbReference>
<dbReference type="Proteomes" id="UP000578686">
    <property type="component" value="Unassembled WGS sequence"/>
</dbReference>
<dbReference type="GO" id="GO:0033214">
    <property type="term" value="P:siderophore-iron import into cell"/>
    <property type="evidence" value="ECO:0007669"/>
    <property type="project" value="TreeGrafter"/>
</dbReference>
<evidence type="ECO:0000256" key="9">
    <source>
        <dbReference type="SAM" id="Phobius"/>
    </source>
</evidence>
<evidence type="ECO:0000256" key="2">
    <source>
        <dbReference type="ARBA" id="ARBA00007935"/>
    </source>
</evidence>
<organism evidence="10 11">
    <name type="scientific">Streptomyces lonarensis</name>
    <dbReference type="NCBI Taxonomy" id="700599"/>
    <lineage>
        <taxon>Bacteria</taxon>
        <taxon>Bacillati</taxon>
        <taxon>Actinomycetota</taxon>
        <taxon>Actinomycetes</taxon>
        <taxon>Kitasatosporales</taxon>
        <taxon>Streptomycetaceae</taxon>
        <taxon>Streptomyces</taxon>
    </lineage>
</organism>
<feature type="transmembrane region" description="Helical" evidence="9">
    <location>
        <begin position="373"/>
        <end position="390"/>
    </location>
</feature>
<dbReference type="GO" id="GO:0005886">
    <property type="term" value="C:plasma membrane"/>
    <property type="evidence" value="ECO:0007669"/>
    <property type="project" value="UniProtKB-SubCell"/>
</dbReference>
<evidence type="ECO:0000256" key="8">
    <source>
        <dbReference type="SAM" id="MobiDB-lite"/>
    </source>
</evidence>
<name>A0A7X6CZD7_9ACTN</name>
<dbReference type="PANTHER" id="PTHR30472">
    <property type="entry name" value="FERRIC ENTEROBACTIN TRANSPORT SYSTEM PERMEASE PROTEIN"/>
    <property type="match status" value="1"/>
</dbReference>
<dbReference type="PANTHER" id="PTHR30472:SF1">
    <property type="entry name" value="FE(3+) DICITRATE TRANSPORT SYSTEM PERMEASE PROTEIN FECC-RELATED"/>
    <property type="match status" value="1"/>
</dbReference>
<feature type="transmembrane region" description="Helical" evidence="9">
    <location>
        <begin position="126"/>
        <end position="143"/>
    </location>
</feature>
<dbReference type="SUPFAM" id="SSF81345">
    <property type="entry name" value="ABC transporter involved in vitamin B12 uptake, BtuC"/>
    <property type="match status" value="1"/>
</dbReference>
<dbReference type="GO" id="GO:0022857">
    <property type="term" value="F:transmembrane transporter activity"/>
    <property type="evidence" value="ECO:0007669"/>
    <property type="project" value="InterPro"/>
</dbReference>
<comment type="caution">
    <text evidence="10">The sequence shown here is derived from an EMBL/GenBank/DDBJ whole genome shotgun (WGS) entry which is preliminary data.</text>
</comment>
<comment type="similarity">
    <text evidence="2">Belongs to the binding-protein-dependent transport system permease family. FecCD subfamily.</text>
</comment>
<evidence type="ECO:0000256" key="4">
    <source>
        <dbReference type="ARBA" id="ARBA00022475"/>
    </source>
</evidence>
<keyword evidence="3" id="KW-0813">Transport</keyword>
<dbReference type="Gene3D" id="1.10.3470.10">
    <property type="entry name" value="ABC transporter involved in vitamin B12 uptake, BtuC"/>
    <property type="match status" value="1"/>
</dbReference>
<accession>A0A7X6CZD7</accession>
<evidence type="ECO:0000256" key="6">
    <source>
        <dbReference type="ARBA" id="ARBA00022989"/>
    </source>
</evidence>
<feature type="transmembrane region" description="Helical" evidence="9">
    <location>
        <begin position="155"/>
        <end position="176"/>
    </location>
</feature>
<feature type="transmembrane region" description="Helical" evidence="9">
    <location>
        <begin position="68"/>
        <end position="89"/>
    </location>
</feature>
<evidence type="ECO:0000256" key="5">
    <source>
        <dbReference type="ARBA" id="ARBA00022692"/>
    </source>
</evidence>
<feature type="transmembrane region" description="Helical" evidence="9">
    <location>
        <begin position="182"/>
        <end position="201"/>
    </location>
</feature>
<dbReference type="FunFam" id="1.10.3470.10:FF:000001">
    <property type="entry name" value="Vitamin B12 ABC transporter permease BtuC"/>
    <property type="match status" value="1"/>
</dbReference>
<keyword evidence="4" id="KW-1003">Cell membrane</keyword>
<sequence>MVSATSSRSPVRGEPGPGPSGDSGTTGQADGTGRVGLTKPAGANAAAGPGSHGATPTSVPARRSHRPAVLTLGLVGLLAVLAALTWASLVNGSGPAGAADVRNAFFAKDLTQHAQLIVWEVRVPRTIAGLLAGLALGLAGAVMQGVARNPLADPGILGVNAGAAVAVVLAITLLGLNSANQYIWFGFLGALLASVMVYGIGSLGRDGATPVKLALAGAATSAVLGSITTAILLTDSRTFDHYRFWQVGSLTARDAEVLWLAGPFIFFGAVVALGLGGSLNALALGDDLARALGQRVGRARLGAAAAVVLLCGSATVVAGPIAFLGLIVPHAVRTFTGPDYRWVLPYSALAAPALLLTADLVGRFLASPGEVQVGVVTAAIGCVPFVLLVRRHRLAEL</sequence>
<dbReference type="RefSeq" id="WP_167968529.1">
    <property type="nucleotide sequence ID" value="NZ_BHZG01000102.1"/>
</dbReference>
<dbReference type="InterPro" id="IPR000522">
    <property type="entry name" value="ABC_transptr_permease_BtuC"/>
</dbReference>
<dbReference type="EMBL" id="JAAVJD010000030">
    <property type="protein sequence ID" value="NJQ05239.1"/>
    <property type="molecule type" value="Genomic_DNA"/>
</dbReference>
<dbReference type="InterPro" id="IPR037294">
    <property type="entry name" value="ABC_BtuC-like"/>
</dbReference>
<keyword evidence="5 9" id="KW-0812">Transmembrane</keyword>
<evidence type="ECO:0000313" key="10">
    <source>
        <dbReference type="EMBL" id="NJQ05239.1"/>
    </source>
</evidence>
<gene>
    <name evidence="10" type="ORF">HCN56_06530</name>
</gene>
<dbReference type="CDD" id="cd06550">
    <property type="entry name" value="TM_ABC_iron-siderophores_like"/>
    <property type="match status" value="1"/>
</dbReference>
<keyword evidence="7 9" id="KW-0472">Membrane</keyword>
<evidence type="ECO:0000256" key="1">
    <source>
        <dbReference type="ARBA" id="ARBA00004651"/>
    </source>
</evidence>
<dbReference type="AlphaFoldDB" id="A0A7X6CZD7"/>
<proteinExistence type="inferred from homology"/>
<protein>
    <submittedName>
        <fullName evidence="10">Iron chelate uptake ABC transporter family permease subunit</fullName>
    </submittedName>
</protein>
<feature type="compositionally biased region" description="Low complexity" evidence="8">
    <location>
        <begin position="41"/>
        <end position="54"/>
    </location>
</feature>
<feature type="region of interest" description="Disordered" evidence="8">
    <location>
        <begin position="1"/>
        <end position="62"/>
    </location>
</feature>
<evidence type="ECO:0000256" key="3">
    <source>
        <dbReference type="ARBA" id="ARBA00022448"/>
    </source>
</evidence>
<feature type="transmembrane region" description="Helical" evidence="9">
    <location>
        <begin position="340"/>
        <end position="361"/>
    </location>
</feature>
<feature type="transmembrane region" description="Helical" evidence="9">
    <location>
        <begin position="303"/>
        <end position="328"/>
    </location>
</feature>
<keyword evidence="11" id="KW-1185">Reference proteome</keyword>